<evidence type="ECO:0000256" key="1">
    <source>
        <dbReference type="ARBA" id="ARBA00003121"/>
    </source>
</evidence>
<evidence type="ECO:0000256" key="10">
    <source>
        <dbReference type="PIRSR" id="PIRSR000726-1"/>
    </source>
</evidence>
<comment type="pathway">
    <text evidence="12">Amino-acid biosynthesis; L-methionine biosynthesis via de novo pathway; L-homoserine from L-aspartate: step 1/3.</text>
</comment>
<dbReference type="GO" id="GO:0009089">
    <property type="term" value="P:lysine biosynthetic process via diaminopimelate"/>
    <property type="evidence" value="ECO:0007669"/>
    <property type="project" value="UniProtKB-UniPathway"/>
</dbReference>
<evidence type="ECO:0000256" key="5">
    <source>
        <dbReference type="ARBA" id="ARBA00022741"/>
    </source>
</evidence>
<dbReference type="GO" id="GO:0009090">
    <property type="term" value="P:homoserine biosynthetic process"/>
    <property type="evidence" value="ECO:0007669"/>
    <property type="project" value="TreeGrafter"/>
</dbReference>
<dbReference type="GO" id="GO:0005524">
    <property type="term" value="F:ATP binding"/>
    <property type="evidence" value="ECO:0007669"/>
    <property type="project" value="UniProtKB-KW"/>
</dbReference>
<dbReference type="AlphaFoldDB" id="A0A841C7E7"/>
<feature type="binding site" evidence="10">
    <location>
        <begin position="6"/>
        <end position="9"/>
    </location>
    <ligand>
        <name>ATP</name>
        <dbReference type="ChEBI" id="CHEBI:30616"/>
    </ligand>
</feature>
<dbReference type="NCBIfam" id="NF006540">
    <property type="entry name" value="PRK09034.1"/>
    <property type="match status" value="1"/>
</dbReference>
<organism evidence="15 16">
    <name type="scientific">Lactovum miscens</name>
    <dbReference type="NCBI Taxonomy" id="190387"/>
    <lineage>
        <taxon>Bacteria</taxon>
        <taxon>Bacillati</taxon>
        <taxon>Bacillota</taxon>
        <taxon>Bacilli</taxon>
        <taxon>Lactobacillales</taxon>
        <taxon>Streptococcaceae</taxon>
        <taxon>Lactovum</taxon>
    </lineage>
</organism>
<keyword evidence="8" id="KW-0220">Diaminopimelate biosynthesis</keyword>
<evidence type="ECO:0000256" key="3">
    <source>
        <dbReference type="ARBA" id="ARBA00010122"/>
    </source>
</evidence>
<evidence type="ECO:0000259" key="14">
    <source>
        <dbReference type="Pfam" id="PF22468"/>
    </source>
</evidence>
<evidence type="ECO:0000259" key="13">
    <source>
        <dbReference type="Pfam" id="PF00696"/>
    </source>
</evidence>
<dbReference type="InterPro" id="IPR045865">
    <property type="entry name" value="ACT-like_dom_sf"/>
</dbReference>
<feature type="domain" description="Aspartate/glutamate/uridylate kinase" evidence="13">
    <location>
        <begin position="1"/>
        <end position="264"/>
    </location>
</feature>
<keyword evidence="6 11" id="KW-0418">Kinase</keyword>
<keyword evidence="7 10" id="KW-0067">ATP-binding</keyword>
<evidence type="ECO:0000256" key="12">
    <source>
        <dbReference type="RuleBase" id="RU004249"/>
    </source>
</evidence>
<dbReference type="Proteomes" id="UP000562464">
    <property type="component" value="Unassembled WGS sequence"/>
</dbReference>
<dbReference type="GO" id="GO:0009088">
    <property type="term" value="P:threonine biosynthetic process"/>
    <property type="evidence" value="ECO:0007669"/>
    <property type="project" value="UniProtKB-UniPathway"/>
</dbReference>
<comment type="pathway">
    <text evidence="2 12">Amino-acid biosynthesis; L-lysine biosynthesis via DAP pathway; (S)-tetrahydrodipicolinate from L-aspartate: step 1/4.</text>
</comment>
<comment type="caution">
    <text evidence="15">The sequence shown here is derived from an EMBL/GenBank/DDBJ whole genome shotgun (WGS) entry which is preliminary data.</text>
</comment>
<dbReference type="InterPro" id="IPR005260">
    <property type="entry name" value="Asp_kin_monofn"/>
</dbReference>
<dbReference type="SUPFAM" id="SSF55021">
    <property type="entry name" value="ACT-like"/>
    <property type="match status" value="2"/>
</dbReference>
<dbReference type="Pfam" id="PF00696">
    <property type="entry name" value="AA_kinase"/>
    <property type="match status" value="1"/>
</dbReference>
<dbReference type="UniPathway" id="UPA00034">
    <property type="reaction ID" value="UER00015"/>
</dbReference>
<dbReference type="PIRSF" id="PIRSF000726">
    <property type="entry name" value="Asp_kin"/>
    <property type="match status" value="1"/>
</dbReference>
<accession>A0A841C7E7</accession>
<keyword evidence="4 11" id="KW-0808">Transferase</keyword>
<dbReference type="GO" id="GO:0004072">
    <property type="term" value="F:aspartate kinase activity"/>
    <property type="evidence" value="ECO:0007669"/>
    <property type="project" value="UniProtKB-EC"/>
</dbReference>
<evidence type="ECO:0000256" key="2">
    <source>
        <dbReference type="ARBA" id="ARBA00004766"/>
    </source>
</evidence>
<keyword evidence="5 10" id="KW-0547">Nucleotide-binding</keyword>
<evidence type="ECO:0000256" key="11">
    <source>
        <dbReference type="RuleBase" id="RU003448"/>
    </source>
</evidence>
<dbReference type="GO" id="GO:0005829">
    <property type="term" value="C:cytosol"/>
    <property type="evidence" value="ECO:0007669"/>
    <property type="project" value="TreeGrafter"/>
</dbReference>
<evidence type="ECO:0000256" key="8">
    <source>
        <dbReference type="ARBA" id="ARBA00022915"/>
    </source>
</evidence>
<dbReference type="InterPro" id="IPR001048">
    <property type="entry name" value="Asp/Glu/Uridylate_kinase"/>
</dbReference>
<dbReference type="UniPathway" id="UPA00050">
    <property type="reaction ID" value="UER00461"/>
</dbReference>
<dbReference type="NCBIfam" id="TIGR00657">
    <property type="entry name" value="asp_kinases"/>
    <property type="match status" value="1"/>
</dbReference>
<dbReference type="PANTHER" id="PTHR21499:SF67">
    <property type="entry name" value="ASPARTOKINASE 3"/>
    <property type="match status" value="1"/>
</dbReference>
<evidence type="ECO:0000256" key="6">
    <source>
        <dbReference type="ARBA" id="ARBA00022777"/>
    </source>
</evidence>
<keyword evidence="16" id="KW-1185">Reference proteome</keyword>
<comment type="function">
    <text evidence="1">Catalyzes the phosphorylation of the beta-carboxyl group of aspartic acid with ATP to yield 4-phospho-L-aspartate, which is involved in the branched biosynthetic pathway leading to the biosynthesis of amino acids threonine, isoleucine and methionine.</text>
</comment>
<dbReference type="RefSeq" id="WP_183538396.1">
    <property type="nucleotide sequence ID" value="NZ_DASWOY010000013.1"/>
</dbReference>
<sequence>MLTVAKFGGSSLSSRQQFEKVKTIINSDLNRRVVVVSAIGRKEKSDDKVTDLLYLISAHIEHRVSYEELWENFSQRFRDLKSELGLTYDIELALQELRAEIESENLPEDYLVSRGENFTANLMADYLSFEFVDAAEVIIFNSQGEIDLEASGHHLLERLDPTKKYVIPGFYGAFENGTIRLMSRGGSDITGAILSSCLQANKYENWTDVSGVLKADPSIVENPMSTAELTYDELSELSYMGASVLHEETIYPIRALDIPLFIKNTNAPNDEGSVILRRHKKTPDLIAGISGKKNYLSINIIKGQMSSEKGFLQKTLKIFQDYSINIEHIPTGINQVGIILEAKEVENKLLSLLESLQEELKPEELTVREQISLLSIVGEVLIKDSHLTERIFSALARKNIEIEMIAQSPRSLNIILGVQDQFYQEAIRVIYDELVSKSL</sequence>
<dbReference type="UniPathway" id="UPA00051">
    <property type="reaction ID" value="UER00462"/>
</dbReference>
<evidence type="ECO:0000313" key="16">
    <source>
        <dbReference type="Proteomes" id="UP000562464"/>
    </source>
</evidence>
<gene>
    <name evidence="15" type="ORF">HNQ37_000189</name>
</gene>
<protein>
    <recommendedName>
        <fullName evidence="11">Aspartokinase</fullName>
        <ecNumber evidence="11">2.7.2.4</ecNumber>
    </recommendedName>
</protein>
<dbReference type="EMBL" id="JACHHV010000002">
    <property type="protein sequence ID" value="MBB5887319.1"/>
    <property type="molecule type" value="Genomic_DNA"/>
</dbReference>
<dbReference type="CDD" id="cd04892">
    <property type="entry name" value="ACT_AK-like_2"/>
    <property type="match status" value="1"/>
</dbReference>
<dbReference type="InterPro" id="IPR054352">
    <property type="entry name" value="ACT_Aspartokinase"/>
</dbReference>
<dbReference type="Gene3D" id="3.40.1160.10">
    <property type="entry name" value="Acetylglutamate kinase-like"/>
    <property type="match status" value="1"/>
</dbReference>
<name>A0A841C7E7_9LACT</name>
<proteinExistence type="inferred from homology"/>
<evidence type="ECO:0000313" key="15">
    <source>
        <dbReference type="EMBL" id="MBB5887319.1"/>
    </source>
</evidence>
<comment type="pathway">
    <text evidence="12">Amino-acid biosynthesis; L-threonine biosynthesis; L-threonine from L-aspartate: step 1/5.</text>
</comment>
<evidence type="ECO:0000256" key="7">
    <source>
        <dbReference type="ARBA" id="ARBA00022840"/>
    </source>
</evidence>
<reference evidence="15 16" key="1">
    <citation type="submission" date="2020-08" db="EMBL/GenBank/DDBJ databases">
        <title>Genomic Encyclopedia of Type Strains, Phase IV (KMG-IV): sequencing the most valuable type-strain genomes for metagenomic binning, comparative biology and taxonomic classification.</title>
        <authorList>
            <person name="Goeker M."/>
        </authorList>
    </citation>
    <scope>NUCLEOTIDE SEQUENCE [LARGE SCALE GENOMIC DNA]</scope>
    <source>
        <strain evidence="15 16">DSM 14925</strain>
    </source>
</reference>
<dbReference type="EC" id="2.7.2.4" evidence="11"/>
<dbReference type="InterPro" id="IPR036393">
    <property type="entry name" value="AceGlu_kinase-like_sf"/>
</dbReference>
<dbReference type="PROSITE" id="PS00324">
    <property type="entry name" value="ASPARTOKINASE"/>
    <property type="match status" value="1"/>
</dbReference>
<evidence type="ECO:0000256" key="4">
    <source>
        <dbReference type="ARBA" id="ARBA00022679"/>
    </source>
</evidence>
<dbReference type="GO" id="GO:0019877">
    <property type="term" value="P:diaminopimelate biosynthetic process"/>
    <property type="evidence" value="ECO:0007669"/>
    <property type="project" value="UniProtKB-KW"/>
</dbReference>
<dbReference type="SUPFAM" id="SSF53633">
    <property type="entry name" value="Carbamate kinase-like"/>
    <property type="match status" value="1"/>
</dbReference>
<dbReference type="Pfam" id="PF22468">
    <property type="entry name" value="ACT_9"/>
    <property type="match status" value="1"/>
</dbReference>
<evidence type="ECO:0000256" key="9">
    <source>
        <dbReference type="ARBA" id="ARBA00047872"/>
    </source>
</evidence>
<feature type="binding site" evidence="10">
    <location>
        <position position="116"/>
    </location>
    <ligand>
        <name>substrate</name>
    </ligand>
</feature>
<dbReference type="InterPro" id="IPR018042">
    <property type="entry name" value="Aspartate_kinase_CS"/>
</dbReference>
<feature type="domain" description="Aspartokinase ACT" evidence="14">
    <location>
        <begin position="374"/>
        <end position="434"/>
    </location>
</feature>
<comment type="similarity">
    <text evidence="3 11">Belongs to the aspartokinase family.</text>
</comment>
<feature type="binding site" evidence="10">
    <location>
        <begin position="207"/>
        <end position="208"/>
    </location>
    <ligand>
        <name>ATP</name>
        <dbReference type="ChEBI" id="CHEBI:30616"/>
    </ligand>
</feature>
<dbReference type="InterPro" id="IPR001341">
    <property type="entry name" value="Asp_kinase"/>
</dbReference>
<keyword evidence="12" id="KW-0028">Amino-acid biosynthesis</keyword>
<dbReference type="Gene3D" id="3.30.2130.10">
    <property type="entry name" value="VC0802-like"/>
    <property type="match status" value="1"/>
</dbReference>
<comment type="catalytic activity">
    <reaction evidence="9 11">
        <text>L-aspartate + ATP = 4-phospho-L-aspartate + ADP</text>
        <dbReference type="Rhea" id="RHEA:23776"/>
        <dbReference type="ChEBI" id="CHEBI:29991"/>
        <dbReference type="ChEBI" id="CHEBI:30616"/>
        <dbReference type="ChEBI" id="CHEBI:57535"/>
        <dbReference type="ChEBI" id="CHEBI:456216"/>
        <dbReference type="EC" id="2.7.2.4"/>
    </reaction>
</comment>
<feature type="binding site" evidence="10">
    <location>
        <position position="50"/>
    </location>
    <ligand>
        <name>substrate</name>
    </ligand>
</feature>
<dbReference type="PANTHER" id="PTHR21499">
    <property type="entry name" value="ASPARTATE KINASE"/>
    <property type="match status" value="1"/>
</dbReference>